<gene>
    <name evidence="2" type="ORF">CEN91_438</name>
</gene>
<proteinExistence type="predicted"/>
<keyword evidence="1" id="KW-0472">Membrane</keyword>
<dbReference type="AlphaFoldDB" id="A0A554LHX3"/>
<comment type="caution">
    <text evidence="2">The sequence shown here is derived from an EMBL/GenBank/DDBJ whole genome shotgun (WGS) entry which is preliminary data.</text>
</comment>
<dbReference type="EMBL" id="VMGI01000059">
    <property type="protein sequence ID" value="TSC92464.1"/>
    <property type="molecule type" value="Genomic_DNA"/>
</dbReference>
<keyword evidence="1" id="KW-0812">Transmembrane</keyword>
<accession>A0A554LHX3</accession>
<name>A0A554LHX3_9BACT</name>
<protein>
    <submittedName>
        <fullName evidence="2">Uncharacterized protein</fullName>
    </submittedName>
</protein>
<reference evidence="2 3" key="1">
    <citation type="submission" date="2017-07" db="EMBL/GenBank/DDBJ databases">
        <title>Mechanisms for carbon and nitrogen cycling indicate functional differentiation within the Candidate Phyla Radiation.</title>
        <authorList>
            <person name="Danczak R.E."/>
            <person name="Johnston M.D."/>
            <person name="Kenah C."/>
            <person name="Slattery M."/>
            <person name="Wrighton K.C."/>
            <person name="Wilkins M.J."/>
        </authorList>
    </citation>
    <scope>NUCLEOTIDE SEQUENCE [LARGE SCALE GENOMIC DNA]</scope>
    <source>
        <strain evidence="2">Licking1014_85</strain>
    </source>
</reference>
<evidence type="ECO:0000313" key="2">
    <source>
        <dbReference type="EMBL" id="TSC92464.1"/>
    </source>
</evidence>
<keyword evidence="1" id="KW-1133">Transmembrane helix</keyword>
<dbReference type="Proteomes" id="UP000315589">
    <property type="component" value="Unassembled WGS sequence"/>
</dbReference>
<feature type="transmembrane region" description="Helical" evidence="1">
    <location>
        <begin position="41"/>
        <end position="62"/>
    </location>
</feature>
<sequence length="372" mass="42782">MKYENNCAIAYLVIFYILKIYYQLVIAPEQHEVRTMTRRTIIVFSGTLFVIVGITVLTVIYISQTCKQTRRNELVVWNNCVAELEAFNNELISVKVENATAKEIDSQRNSIKEKALAHSANMMNVMKGTISLGDTDNSRILKDVISKTQEYFSAFVKLVGQNYQIKDVEVKRDSLIELMKRFSAKQPYYLTAFDKSNLVDGEAKVFALAKKVAKMQAENRKPKSLFANSSNQPQIVFVGNAGQYWSNPNYRDYYTEMREIVANYVSGRRNLSVVLSHYDSGRISENDRAAWQNELNRRRNLLTQIQSLEAQCPQGSIYRDHQQELKDMIGSAIDGMETFANNECSTTRRNFSLISQRNTIRLKRIKAFYGVR</sequence>
<organism evidence="2 3">
    <name type="scientific">Candidatus Berkelbacteria bacterium Licking1014_85</name>
    <dbReference type="NCBI Taxonomy" id="2017148"/>
    <lineage>
        <taxon>Bacteria</taxon>
        <taxon>Candidatus Berkelbacteria</taxon>
    </lineage>
</organism>
<feature type="transmembrane region" description="Helical" evidence="1">
    <location>
        <begin position="7"/>
        <end position="26"/>
    </location>
</feature>
<evidence type="ECO:0000256" key="1">
    <source>
        <dbReference type="SAM" id="Phobius"/>
    </source>
</evidence>
<evidence type="ECO:0000313" key="3">
    <source>
        <dbReference type="Proteomes" id="UP000315589"/>
    </source>
</evidence>